<sequence length="160" mass="17078">MAGFPYPLGLFPGDAATNRPTVATSEPTVGKTDDTAAIKKAVAAGKAWAIIYFRPGTYLVSSTIETFYGTQFIGDANNRPVIKAAASFIGLGVISTDHYVENGGTGSDGNAKQWFINTANFYRQIRNFVIDITATDQGAYVAALHYQVAQATSLQFVGRV</sequence>
<accession>A0AAN6Y6A0</accession>
<dbReference type="AlphaFoldDB" id="A0AAN6Y6A0"/>
<keyword evidence="2" id="KW-0456">Lyase</keyword>
<keyword evidence="3" id="KW-1185">Reference proteome</keyword>
<reference evidence="2" key="1">
    <citation type="journal article" date="2023" name="Mol. Phylogenet. Evol.">
        <title>Genome-scale phylogeny and comparative genomics of the fungal order Sordariales.</title>
        <authorList>
            <person name="Hensen N."/>
            <person name="Bonometti L."/>
            <person name="Westerberg I."/>
            <person name="Brannstrom I.O."/>
            <person name="Guillou S."/>
            <person name="Cros-Aarteil S."/>
            <person name="Calhoun S."/>
            <person name="Haridas S."/>
            <person name="Kuo A."/>
            <person name="Mondo S."/>
            <person name="Pangilinan J."/>
            <person name="Riley R."/>
            <person name="LaButti K."/>
            <person name="Andreopoulos B."/>
            <person name="Lipzen A."/>
            <person name="Chen C."/>
            <person name="Yan M."/>
            <person name="Daum C."/>
            <person name="Ng V."/>
            <person name="Clum A."/>
            <person name="Steindorff A."/>
            <person name="Ohm R.A."/>
            <person name="Martin F."/>
            <person name="Silar P."/>
            <person name="Natvig D.O."/>
            <person name="Lalanne C."/>
            <person name="Gautier V."/>
            <person name="Ament-Velasquez S.L."/>
            <person name="Kruys A."/>
            <person name="Hutchinson M.I."/>
            <person name="Powell A.J."/>
            <person name="Barry K."/>
            <person name="Miller A.N."/>
            <person name="Grigoriev I.V."/>
            <person name="Debuchy R."/>
            <person name="Gladieux P."/>
            <person name="Hiltunen Thoren M."/>
            <person name="Johannesson H."/>
        </authorList>
    </citation>
    <scope>NUCLEOTIDE SEQUENCE</scope>
    <source>
        <strain evidence="2">PSN293</strain>
    </source>
</reference>
<feature type="domain" description="Rhamnogalacturonase A/B/Epimerase-like pectate lyase" evidence="1">
    <location>
        <begin position="30"/>
        <end position="156"/>
    </location>
</feature>
<dbReference type="SUPFAM" id="SSF51126">
    <property type="entry name" value="Pectin lyase-like"/>
    <property type="match status" value="1"/>
</dbReference>
<dbReference type="Gene3D" id="2.160.20.10">
    <property type="entry name" value="Single-stranded right-handed beta-helix, Pectin lyase-like"/>
    <property type="match status" value="1"/>
</dbReference>
<dbReference type="InterPro" id="IPR024535">
    <property type="entry name" value="RHGA/B-epi-like_pectate_lyase"/>
</dbReference>
<comment type="caution">
    <text evidence="2">The sequence shown here is derived from an EMBL/GenBank/DDBJ whole genome shotgun (WGS) entry which is preliminary data.</text>
</comment>
<evidence type="ECO:0000313" key="3">
    <source>
        <dbReference type="Proteomes" id="UP001301769"/>
    </source>
</evidence>
<proteinExistence type="predicted"/>
<dbReference type="Pfam" id="PF12708">
    <property type="entry name" value="Pect-lyase_RHGA_epim"/>
    <property type="match status" value="1"/>
</dbReference>
<dbReference type="InterPro" id="IPR011050">
    <property type="entry name" value="Pectin_lyase_fold/virulence"/>
</dbReference>
<dbReference type="GO" id="GO:0016829">
    <property type="term" value="F:lyase activity"/>
    <property type="evidence" value="ECO:0007669"/>
    <property type="project" value="UniProtKB-KW"/>
</dbReference>
<evidence type="ECO:0000259" key="1">
    <source>
        <dbReference type="Pfam" id="PF12708"/>
    </source>
</evidence>
<gene>
    <name evidence="2" type="ORF">QBC37DRAFT_373975</name>
</gene>
<dbReference type="InterPro" id="IPR012334">
    <property type="entry name" value="Pectin_lyas_fold"/>
</dbReference>
<dbReference type="EMBL" id="MU858108">
    <property type="protein sequence ID" value="KAK4213453.1"/>
    <property type="molecule type" value="Genomic_DNA"/>
</dbReference>
<protein>
    <submittedName>
        <fullName evidence="2">Pectate lyase superfamily protein-domain-containing protein</fullName>
    </submittedName>
</protein>
<organism evidence="2 3">
    <name type="scientific">Rhypophila decipiens</name>
    <dbReference type="NCBI Taxonomy" id="261697"/>
    <lineage>
        <taxon>Eukaryota</taxon>
        <taxon>Fungi</taxon>
        <taxon>Dikarya</taxon>
        <taxon>Ascomycota</taxon>
        <taxon>Pezizomycotina</taxon>
        <taxon>Sordariomycetes</taxon>
        <taxon>Sordariomycetidae</taxon>
        <taxon>Sordariales</taxon>
        <taxon>Naviculisporaceae</taxon>
        <taxon>Rhypophila</taxon>
    </lineage>
</organism>
<evidence type="ECO:0000313" key="2">
    <source>
        <dbReference type="EMBL" id="KAK4213453.1"/>
    </source>
</evidence>
<dbReference type="Proteomes" id="UP001301769">
    <property type="component" value="Unassembled WGS sequence"/>
</dbReference>
<name>A0AAN6Y6A0_9PEZI</name>
<reference evidence="2" key="2">
    <citation type="submission" date="2023-05" db="EMBL/GenBank/DDBJ databases">
        <authorList>
            <consortium name="Lawrence Berkeley National Laboratory"/>
            <person name="Steindorff A."/>
            <person name="Hensen N."/>
            <person name="Bonometti L."/>
            <person name="Westerberg I."/>
            <person name="Brannstrom I.O."/>
            <person name="Guillou S."/>
            <person name="Cros-Aarteil S."/>
            <person name="Calhoun S."/>
            <person name="Haridas S."/>
            <person name="Kuo A."/>
            <person name="Mondo S."/>
            <person name="Pangilinan J."/>
            <person name="Riley R."/>
            <person name="Labutti K."/>
            <person name="Andreopoulos B."/>
            <person name="Lipzen A."/>
            <person name="Chen C."/>
            <person name="Yanf M."/>
            <person name="Daum C."/>
            <person name="Ng V."/>
            <person name="Clum A."/>
            <person name="Ohm R."/>
            <person name="Martin F."/>
            <person name="Silar P."/>
            <person name="Natvig D."/>
            <person name="Lalanne C."/>
            <person name="Gautier V."/>
            <person name="Ament-Velasquez S.L."/>
            <person name="Kruys A."/>
            <person name="Hutchinson M.I."/>
            <person name="Powell A.J."/>
            <person name="Barry K."/>
            <person name="Miller A.N."/>
            <person name="Grigoriev I.V."/>
            <person name="Debuchy R."/>
            <person name="Gladieux P."/>
            <person name="Thoren M.H."/>
            <person name="Johannesson H."/>
        </authorList>
    </citation>
    <scope>NUCLEOTIDE SEQUENCE</scope>
    <source>
        <strain evidence="2">PSN293</strain>
    </source>
</reference>